<reference evidence="1 2" key="1">
    <citation type="submission" date="2020-08" db="EMBL/GenBank/DDBJ databases">
        <title>Genomic Encyclopedia of Type Strains, Phase III (KMG-III): the genomes of soil and plant-associated and newly described type strains.</title>
        <authorList>
            <person name="Whitman W."/>
        </authorList>
    </citation>
    <scope>NUCLEOTIDE SEQUENCE [LARGE SCALE GENOMIC DNA]</scope>
    <source>
        <strain evidence="1 2">CECT 5862</strain>
    </source>
</reference>
<accession>A0A7W5FRJ4</accession>
<evidence type="ECO:0008006" key="3">
    <source>
        <dbReference type="Google" id="ProtNLM"/>
    </source>
</evidence>
<organism evidence="1 2">
    <name type="scientific">Paenibacillus phyllosphaerae</name>
    <dbReference type="NCBI Taxonomy" id="274593"/>
    <lineage>
        <taxon>Bacteria</taxon>
        <taxon>Bacillati</taxon>
        <taxon>Bacillota</taxon>
        <taxon>Bacilli</taxon>
        <taxon>Bacillales</taxon>
        <taxon>Paenibacillaceae</taxon>
        <taxon>Paenibacillus</taxon>
    </lineage>
</organism>
<sequence length="76" mass="9128">MTHYWRDDRFPHMRTVTKVGCSDLARLAAWCTENGLNPGYIHRRDEYPHFDLLGSKQKEILRREGLTSHLERFRIE</sequence>
<gene>
    <name evidence="1" type="ORF">FHS18_006718</name>
</gene>
<proteinExistence type="predicted"/>
<dbReference type="Proteomes" id="UP000570361">
    <property type="component" value="Unassembled WGS sequence"/>
</dbReference>
<keyword evidence="2" id="KW-1185">Reference proteome</keyword>
<evidence type="ECO:0000313" key="2">
    <source>
        <dbReference type="Proteomes" id="UP000570361"/>
    </source>
</evidence>
<dbReference type="AlphaFoldDB" id="A0A7W5FRJ4"/>
<name>A0A7W5FRJ4_9BACL</name>
<evidence type="ECO:0000313" key="1">
    <source>
        <dbReference type="EMBL" id="MBB3114596.1"/>
    </source>
</evidence>
<protein>
    <recommendedName>
        <fullName evidence="3">DUF4031 domain-containing protein</fullName>
    </recommendedName>
</protein>
<comment type="caution">
    <text evidence="1">The sequence shown here is derived from an EMBL/GenBank/DDBJ whole genome shotgun (WGS) entry which is preliminary data.</text>
</comment>
<dbReference type="EMBL" id="JACHXK010000036">
    <property type="protein sequence ID" value="MBB3114596.1"/>
    <property type="molecule type" value="Genomic_DNA"/>
</dbReference>